<dbReference type="Gene3D" id="1.20.144.10">
    <property type="entry name" value="Phosphatidic acid phosphatase type 2/haloperoxidase"/>
    <property type="match status" value="1"/>
</dbReference>
<keyword evidence="1" id="KW-0812">Transmembrane</keyword>
<dbReference type="PANTHER" id="PTHR14969:SF13">
    <property type="entry name" value="AT30094P"/>
    <property type="match status" value="1"/>
</dbReference>
<feature type="transmembrane region" description="Helical" evidence="1">
    <location>
        <begin position="24"/>
        <end position="50"/>
    </location>
</feature>
<dbReference type="GO" id="GO:0005886">
    <property type="term" value="C:plasma membrane"/>
    <property type="evidence" value="ECO:0007669"/>
    <property type="project" value="InterPro"/>
</dbReference>
<keyword evidence="1" id="KW-1133">Transmembrane helix</keyword>
<feature type="transmembrane region" description="Helical" evidence="1">
    <location>
        <begin position="62"/>
        <end position="81"/>
    </location>
</feature>
<dbReference type="SUPFAM" id="SSF48317">
    <property type="entry name" value="Acid phosphatase/Vanadium-dependent haloperoxidase"/>
    <property type="match status" value="1"/>
</dbReference>
<evidence type="ECO:0000256" key="1">
    <source>
        <dbReference type="SAM" id="Phobius"/>
    </source>
</evidence>
<dbReference type="AlphaFoldDB" id="A0A6B2MGI5"/>
<sequence length="200" mass="22304">MNEIEAFNRDLFLKMNGGDGTPAWLVQIAIGIADGLLYLIPFVLLWMWLWGDQAKRQLAIKVVLVAMLSLGANQLIGLVWWHPRPFMINLGHVWLSHVPDSSFPSDHMTVFASVGLTLLFDGATWLGGLILLMGLGVAWARVFLGVHFPLDMVGAVGVAAIVYAVVTPLWRRVGRPITDWVQRLYRLILAQPIAAGWIRR</sequence>
<dbReference type="GO" id="GO:0050380">
    <property type="term" value="F:undecaprenyl-diphosphatase activity"/>
    <property type="evidence" value="ECO:0007669"/>
    <property type="project" value="InterPro"/>
</dbReference>
<feature type="transmembrane region" description="Helical" evidence="1">
    <location>
        <begin position="152"/>
        <end position="170"/>
    </location>
</feature>
<dbReference type="CDD" id="cd03385">
    <property type="entry name" value="PAP2_BcrC_like"/>
    <property type="match status" value="1"/>
</dbReference>
<dbReference type="InterPro" id="IPR036938">
    <property type="entry name" value="PAP2/HPO_sf"/>
</dbReference>
<dbReference type="InterPro" id="IPR000326">
    <property type="entry name" value="PAP2/HPO"/>
</dbReference>
<name>A0A6B2MGI5_9BURK</name>
<feature type="domain" description="Phosphatidic acid phosphatase type 2/haloperoxidase" evidence="2">
    <location>
        <begin position="58"/>
        <end position="167"/>
    </location>
</feature>
<organism evidence="3">
    <name type="scientific">Burkholderia cenocepacia</name>
    <dbReference type="NCBI Taxonomy" id="95486"/>
    <lineage>
        <taxon>Bacteria</taxon>
        <taxon>Pseudomonadati</taxon>
        <taxon>Pseudomonadota</taxon>
        <taxon>Betaproteobacteria</taxon>
        <taxon>Burkholderiales</taxon>
        <taxon>Burkholderiaceae</taxon>
        <taxon>Burkholderia</taxon>
        <taxon>Burkholderia cepacia complex</taxon>
    </lineage>
</organism>
<evidence type="ECO:0000259" key="2">
    <source>
        <dbReference type="SMART" id="SM00014"/>
    </source>
</evidence>
<dbReference type="PANTHER" id="PTHR14969">
    <property type="entry name" value="SPHINGOSINE-1-PHOSPHATE PHOSPHOHYDROLASE"/>
    <property type="match status" value="1"/>
</dbReference>
<accession>A0A6B2MGI5</accession>
<protein>
    <submittedName>
        <fullName evidence="3">Phosphatase PAP2 family protein</fullName>
    </submittedName>
</protein>
<dbReference type="InterPro" id="IPR033879">
    <property type="entry name" value="UPP_Pase"/>
</dbReference>
<dbReference type="RefSeq" id="WP_054075605.1">
    <property type="nucleotide sequence ID" value="NZ_JAAEAM010000018.1"/>
</dbReference>
<dbReference type="SMART" id="SM00014">
    <property type="entry name" value="acidPPc"/>
    <property type="match status" value="1"/>
</dbReference>
<evidence type="ECO:0000313" key="3">
    <source>
        <dbReference type="EMBL" id="NDV73881.1"/>
    </source>
</evidence>
<proteinExistence type="predicted"/>
<dbReference type="GeneID" id="60823650"/>
<dbReference type="EMBL" id="JAAEAM010000018">
    <property type="protein sequence ID" value="NDV73881.1"/>
    <property type="molecule type" value="Genomic_DNA"/>
</dbReference>
<keyword evidence="1" id="KW-0472">Membrane</keyword>
<reference evidence="3" key="1">
    <citation type="submission" date="2019-11" db="EMBL/GenBank/DDBJ databases">
        <title>Burkholderia cenocepacia CF.</title>
        <authorList>
            <person name="Vianna E.F."/>
            <person name="Marques E.A."/>
            <person name="Albano R.M."/>
            <person name="Leao R.S."/>
        </authorList>
    </citation>
    <scope>NUCLEOTIDE SEQUENCE</scope>
    <source>
        <strain evidence="3">MS-2140</strain>
    </source>
</reference>
<dbReference type="Pfam" id="PF01569">
    <property type="entry name" value="PAP2"/>
    <property type="match status" value="1"/>
</dbReference>
<gene>
    <name evidence="3" type="ORF">GFJ35_17615</name>
</gene>
<comment type="caution">
    <text evidence="3">The sequence shown here is derived from an EMBL/GenBank/DDBJ whole genome shotgun (WGS) entry which is preliminary data.</text>
</comment>